<evidence type="ECO:0000256" key="2">
    <source>
        <dbReference type="ARBA" id="ARBA00006991"/>
    </source>
</evidence>
<dbReference type="FunFam" id="3.30.160.60:FF:001732">
    <property type="entry name" value="Zgc:162936"/>
    <property type="match status" value="1"/>
</dbReference>
<evidence type="ECO:0000256" key="1">
    <source>
        <dbReference type="ARBA" id="ARBA00004123"/>
    </source>
</evidence>
<dbReference type="FunFam" id="3.30.160.60:FF:001117">
    <property type="entry name" value="Zinc finger and BTB domain containing 48"/>
    <property type="match status" value="1"/>
</dbReference>
<dbReference type="Proteomes" id="UP000265120">
    <property type="component" value="Chromosome 10"/>
</dbReference>
<dbReference type="GO" id="GO:0000981">
    <property type="term" value="F:DNA-binding transcription factor activity, RNA polymerase II-specific"/>
    <property type="evidence" value="ECO:0007669"/>
    <property type="project" value="TreeGrafter"/>
</dbReference>
<feature type="region of interest" description="Disordered" evidence="13">
    <location>
        <begin position="248"/>
        <end position="314"/>
    </location>
</feature>
<dbReference type="Gene3D" id="3.30.710.10">
    <property type="entry name" value="Potassium Channel Kv1.1, Chain A"/>
    <property type="match status" value="1"/>
</dbReference>
<keyword evidence="6" id="KW-0862">Zinc</keyword>
<feature type="compositionally biased region" description="Basic residues" evidence="13">
    <location>
        <begin position="127"/>
        <end position="136"/>
    </location>
</feature>
<evidence type="ECO:0000259" key="14">
    <source>
        <dbReference type="PROSITE" id="PS50097"/>
    </source>
</evidence>
<keyword evidence="4" id="KW-0677">Repeat</keyword>
<dbReference type="FunFam" id="3.30.160.60:FF:000145">
    <property type="entry name" value="Zinc finger protein 574"/>
    <property type="match status" value="1"/>
</dbReference>
<evidence type="ECO:0000259" key="15">
    <source>
        <dbReference type="PROSITE" id="PS50157"/>
    </source>
</evidence>
<evidence type="ECO:0000256" key="3">
    <source>
        <dbReference type="ARBA" id="ARBA00022723"/>
    </source>
</evidence>
<proteinExistence type="inferred from homology"/>
<dbReference type="FunFam" id="3.30.160.60:FF:000931">
    <property type="entry name" value="zinc finger protein 697"/>
    <property type="match status" value="1"/>
</dbReference>
<keyword evidence="17" id="KW-1185">Reference proteome</keyword>
<evidence type="ECO:0000313" key="17">
    <source>
        <dbReference type="Proteomes" id="UP000265120"/>
    </source>
</evidence>
<keyword evidence="8" id="KW-0238">DNA-binding</keyword>
<dbReference type="InParanoid" id="A0A3P8WPK1"/>
<evidence type="ECO:0000256" key="5">
    <source>
        <dbReference type="ARBA" id="ARBA00022771"/>
    </source>
</evidence>
<evidence type="ECO:0000256" key="12">
    <source>
        <dbReference type="PROSITE-ProRule" id="PRU00042"/>
    </source>
</evidence>
<dbReference type="CTD" id="3104"/>
<dbReference type="KEGG" id="csem:103385298"/>
<feature type="domain" description="C2H2-type" evidence="15">
    <location>
        <begin position="546"/>
        <end position="574"/>
    </location>
</feature>
<keyword evidence="10" id="KW-0539">Nucleus</keyword>
<keyword evidence="9" id="KW-0804">Transcription</keyword>
<keyword evidence="7" id="KW-0805">Transcription regulation</keyword>
<dbReference type="FunCoup" id="A0A3P8WPK1">
    <property type="interactions" value="1080"/>
</dbReference>
<dbReference type="STRING" id="244447.ENSCSEP00000027436"/>
<dbReference type="FunFam" id="3.30.160.60:FF:000902">
    <property type="entry name" value="Zinc finger protein 445"/>
    <property type="match status" value="1"/>
</dbReference>
<evidence type="ECO:0000256" key="7">
    <source>
        <dbReference type="ARBA" id="ARBA00023015"/>
    </source>
</evidence>
<evidence type="ECO:0000256" key="10">
    <source>
        <dbReference type="ARBA" id="ARBA00023242"/>
    </source>
</evidence>
<dbReference type="Gene3D" id="3.30.160.60">
    <property type="entry name" value="Classic Zinc Finger"/>
    <property type="match status" value="10"/>
</dbReference>
<feature type="compositionally biased region" description="Polar residues" evidence="13">
    <location>
        <begin position="674"/>
        <end position="685"/>
    </location>
</feature>
<dbReference type="PANTHER" id="PTHR24379:SF122">
    <property type="entry name" value="SIMILAR TO ZINC FINGER PROTEIN 84 (HPF2)"/>
    <property type="match status" value="1"/>
</dbReference>
<evidence type="ECO:0000256" key="8">
    <source>
        <dbReference type="ARBA" id="ARBA00023125"/>
    </source>
</evidence>
<name>A0A3P8WPK1_CYNSE</name>
<dbReference type="PROSITE" id="PS00028">
    <property type="entry name" value="ZINC_FINGER_C2H2_1"/>
    <property type="match status" value="10"/>
</dbReference>
<feature type="domain" description="C2H2-type" evidence="15">
    <location>
        <begin position="318"/>
        <end position="345"/>
    </location>
</feature>
<dbReference type="GO" id="GO:0005634">
    <property type="term" value="C:nucleus"/>
    <property type="evidence" value="ECO:0007669"/>
    <property type="project" value="UniProtKB-SubCell"/>
</dbReference>
<dbReference type="GeneID" id="103385298"/>
<dbReference type="RefSeq" id="XP_008317368.1">
    <property type="nucleotide sequence ID" value="XM_008319146.3"/>
</dbReference>
<dbReference type="AlphaFoldDB" id="A0A3P8WPK1"/>
<feature type="domain" description="C2H2-type" evidence="15">
    <location>
        <begin position="461"/>
        <end position="489"/>
    </location>
</feature>
<feature type="domain" description="C2H2-type" evidence="15">
    <location>
        <begin position="375"/>
        <end position="402"/>
    </location>
</feature>
<feature type="domain" description="BTB" evidence="14">
    <location>
        <begin position="25"/>
        <end position="90"/>
    </location>
</feature>
<dbReference type="InterPro" id="IPR000210">
    <property type="entry name" value="BTB/POZ_dom"/>
</dbReference>
<sequence>MHAGSSHAERVLYSLNQQRAAGKFCDAAINVGDGALIYAHRNVLACFSELFQNPSSPTSMSIEIYLQECPSDGLELLLNFMYTGQLKLDANNLSQVTNAAASLCIPEALVLCQQFDSRSSAAAPPPVKRKRGRPRKAVSQTTPYNSVKEENLLTDTKEEFQSDAVSAGVDDLTSTALTTTTRSGRVVKGPRRLVTDGNPTIDLITSETSSKKILDIPLEKEGWDVVDHQNTDGTTGETQIAIIENSSSLKGQAAEGDDHDDDHDEEVTEDSDEDYVPDFQPASSAACTSTSQRRKAKSDAMMMENGEDGDDQAKKDSVQCPICDKSFKSKYYLKVHNRRHTGEKPFGCSKCGKRYFRKENLIIHEIRDCSKVTTYSCTRCSSTFDEKEQLRLHMAFHTGDMPYKCSLCPEQFLYKKNLSFHMMKIHGFPKPHACPQCPKTFLTKTELCVHEAAKHRGEKPFVCEECGHRVSSRNGLQIHIKAIHRKEKPYICMLCGHAFAQKNNLNMHMRIHSGEKPYQCHMCGKTFRTQASLDKHHRTHTGERPFGCDICEQRFTEKGALVRHKASKHEEGRPHCCHVCSKTFKAKEQLRVHVRRHKGMRKFECNDCGYKFTRQAHLRRHIQIHKRTENYNPRQRKLRNVIVQDTERNSADGQSSKSKKTGPGTPEHEEGYVQHTSDSVRQSDVSPEHGSSCMMRVELEPSHQVMEVVVSDQSHAEASKSFSVPNVLEQSKLITEAYEFTVNMEDIAESVSERTEV</sequence>
<dbReference type="SMART" id="SM00225">
    <property type="entry name" value="BTB"/>
    <property type="match status" value="1"/>
</dbReference>
<dbReference type="OrthoDB" id="3156061at2759"/>
<dbReference type="SUPFAM" id="SSF54695">
    <property type="entry name" value="POZ domain"/>
    <property type="match status" value="1"/>
</dbReference>
<feature type="domain" description="C2H2-type" evidence="15">
    <location>
        <begin position="490"/>
        <end position="517"/>
    </location>
</feature>
<dbReference type="GeneTree" id="ENSGT00940000158981"/>
<dbReference type="PANTHER" id="PTHR24379">
    <property type="entry name" value="KRAB AND ZINC FINGER DOMAIN-CONTAINING"/>
    <property type="match status" value="1"/>
</dbReference>
<protein>
    <recommendedName>
        <fullName evidence="11">Zinc finger protein 865</fullName>
    </recommendedName>
</protein>
<feature type="region of interest" description="Disordered" evidence="13">
    <location>
        <begin position="119"/>
        <end position="141"/>
    </location>
</feature>
<feature type="domain" description="C2H2-type" evidence="15">
    <location>
        <begin position="432"/>
        <end position="460"/>
    </location>
</feature>
<comment type="subcellular location">
    <subcellularLocation>
        <location evidence="1">Nucleus</location>
    </subcellularLocation>
</comment>
<feature type="domain" description="C2H2-type" evidence="15">
    <location>
        <begin position="603"/>
        <end position="630"/>
    </location>
</feature>
<dbReference type="PROSITE" id="PS50157">
    <property type="entry name" value="ZINC_FINGER_C2H2_2"/>
    <property type="match status" value="10"/>
</dbReference>
<dbReference type="InterPro" id="IPR011333">
    <property type="entry name" value="SKP1/BTB/POZ_sf"/>
</dbReference>
<dbReference type="GO" id="GO:0008270">
    <property type="term" value="F:zinc ion binding"/>
    <property type="evidence" value="ECO:0007669"/>
    <property type="project" value="UniProtKB-KW"/>
</dbReference>
<dbReference type="FunFam" id="3.30.160.60:FF:000446">
    <property type="entry name" value="Zinc finger protein"/>
    <property type="match status" value="1"/>
</dbReference>
<evidence type="ECO:0000256" key="13">
    <source>
        <dbReference type="SAM" id="MobiDB-lite"/>
    </source>
</evidence>
<feature type="region of interest" description="Disordered" evidence="13">
    <location>
        <begin position="644"/>
        <end position="691"/>
    </location>
</feature>
<keyword evidence="5 12" id="KW-0863">Zinc-finger</keyword>
<feature type="compositionally biased region" description="Polar residues" evidence="13">
    <location>
        <begin position="281"/>
        <end position="291"/>
    </location>
</feature>
<reference evidence="16" key="2">
    <citation type="submission" date="2025-08" db="UniProtKB">
        <authorList>
            <consortium name="Ensembl"/>
        </authorList>
    </citation>
    <scope>IDENTIFICATION</scope>
</reference>
<evidence type="ECO:0000256" key="4">
    <source>
        <dbReference type="ARBA" id="ARBA00022737"/>
    </source>
</evidence>
<dbReference type="SUPFAM" id="SSF57667">
    <property type="entry name" value="beta-beta-alpha zinc fingers"/>
    <property type="match status" value="6"/>
</dbReference>
<dbReference type="Ensembl" id="ENSCSET00000027804.1">
    <property type="protein sequence ID" value="ENSCSEP00000027436.1"/>
    <property type="gene ID" value="ENSCSEG00000017531.1"/>
</dbReference>
<reference evidence="16 17" key="1">
    <citation type="journal article" date="2014" name="Nat. Genet.">
        <title>Whole-genome sequence of a flatfish provides insights into ZW sex chromosome evolution and adaptation to a benthic lifestyle.</title>
        <authorList>
            <person name="Chen S."/>
            <person name="Zhang G."/>
            <person name="Shao C."/>
            <person name="Huang Q."/>
            <person name="Liu G."/>
            <person name="Zhang P."/>
            <person name="Song W."/>
            <person name="An N."/>
            <person name="Chalopin D."/>
            <person name="Volff J.N."/>
            <person name="Hong Y."/>
            <person name="Li Q."/>
            <person name="Sha Z."/>
            <person name="Zhou H."/>
            <person name="Xie M."/>
            <person name="Yu Q."/>
            <person name="Liu Y."/>
            <person name="Xiang H."/>
            <person name="Wang N."/>
            <person name="Wu K."/>
            <person name="Yang C."/>
            <person name="Zhou Q."/>
            <person name="Liao X."/>
            <person name="Yang L."/>
            <person name="Hu Q."/>
            <person name="Zhang J."/>
            <person name="Meng L."/>
            <person name="Jin L."/>
            <person name="Tian Y."/>
            <person name="Lian J."/>
            <person name="Yang J."/>
            <person name="Miao G."/>
            <person name="Liu S."/>
            <person name="Liang Z."/>
            <person name="Yan F."/>
            <person name="Li Y."/>
            <person name="Sun B."/>
            <person name="Zhang H."/>
            <person name="Zhang J."/>
            <person name="Zhu Y."/>
            <person name="Du M."/>
            <person name="Zhao Y."/>
            <person name="Schartl M."/>
            <person name="Tang Q."/>
            <person name="Wang J."/>
        </authorList>
    </citation>
    <scope>NUCLEOTIDE SEQUENCE</scope>
</reference>
<dbReference type="InterPro" id="IPR036236">
    <property type="entry name" value="Znf_C2H2_sf"/>
</dbReference>
<feature type="domain" description="C2H2-type" evidence="15">
    <location>
        <begin position="518"/>
        <end position="545"/>
    </location>
</feature>
<dbReference type="RefSeq" id="XP_016891724.1">
    <property type="nucleotide sequence ID" value="XM_017036235.2"/>
</dbReference>
<dbReference type="GO" id="GO:0045893">
    <property type="term" value="P:positive regulation of DNA-templated transcription"/>
    <property type="evidence" value="ECO:0007669"/>
    <property type="project" value="UniProtKB-ARBA"/>
</dbReference>
<dbReference type="Pfam" id="PF00096">
    <property type="entry name" value="zf-C2H2"/>
    <property type="match status" value="4"/>
</dbReference>
<evidence type="ECO:0000256" key="9">
    <source>
        <dbReference type="ARBA" id="ARBA00023163"/>
    </source>
</evidence>
<feature type="compositionally biased region" description="Acidic residues" evidence="13">
    <location>
        <begin position="255"/>
        <end position="276"/>
    </location>
</feature>
<organism evidence="16 17">
    <name type="scientific">Cynoglossus semilaevis</name>
    <name type="common">Tongue sole</name>
    <dbReference type="NCBI Taxonomy" id="244447"/>
    <lineage>
        <taxon>Eukaryota</taxon>
        <taxon>Metazoa</taxon>
        <taxon>Chordata</taxon>
        <taxon>Craniata</taxon>
        <taxon>Vertebrata</taxon>
        <taxon>Euteleostomi</taxon>
        <taxon>Actinopterygii</taxon>
        <taxon>Neopterygii</taxon>
        <taxon>Teleostei</taxon>
        <taxon>Neoteleostei</taxon>
        <taxon>Acanthomorphata</taxon>
        <taxon>Carangaria</taxon>
        <taxon>Pleuronectiformes</taxon>
        <taxon>Pleuronectoidei</taxon>
        <taxon>Cynoglossidae</taxon>
        <taxon>Cynoglossinae</taxon>
        <taxon>Cynoglossus</taxon>
    </lineage>
</organism>
<dbReference type="Pfam" id="PF00651">
    <property type="entry name" value="BTB"/>
    <property type="match status" value="1"/>
</dbReference>
<dbReference type="SMART" id="SM00355">
    <property type="entry name" value="ZnF_C2H2"/>
    <property type="match status" value="11"/>
</dbReference>
<dbReference type="OMA" id="FMHKKNL"/>
<evidence type="ECO:0000256" key="11">
    <source>
        <dbReference type="ARBA" id="ARBA00068876"/>
    </source>
</evidence>
<dbReference type="GO" id="GO:0005694">
    <property type="term" value="C:chromosome"/>
    <property type="evidence" value="ECO:0007669"/>
    <property type="project" value="UniProtKB-ARBA"/>
</dbReference>
<feature type="domain" description="C2H2-type" evidence="15">
    <location>
        <begin position="403"/>
        <end position="431"/>
    </location>
</feature>
<keyword evidence="3" id="KW-0479">Metal-binding</keyword>
<dbReference type="FunFam" id="3.30.160.60:FF:000100">
    <property type="entry name" value="Zinc finger 45-like"/>
    <property type="match status" value="1"/>
</dbReference>
<reference evidence="16" key="3">
    <citation type="submission" date="2025-09" db="UniProtKB">
        <authorList>
            <consortium name="Ensembl"/>
        </authorList>
    </citation>
    <scope>IDENTIFICATION</scope>
</reference>
<comment type="similarity">
    <text evidence="2">Belongs to the krueppel C2H2-type zinc-finger protein family.</text>
</comment>
<dbReference type="InterPro" id="IPR013087">
    <property type="entry name" value="Znf_C2H2_type"/>
</dbReference>
<feature type="domain" description="C2H2-type" evidence="15">
    <location>
        <begin position="575"/>
        <end position="602"/>
    </location>
</feature>
<dbReference type="GO" id="GO:0000977">
    <property type="term" value="F:RNA polymerase II transcription regulatory region sequence-specific DNA binding"/>
    <property type="evidence" value="ECO:0007669"/>
    <property type="project" value="TreeGrafter"/>
</dbReference>
<dbReference type="RefSeq" id="XP_016891723.1">
    <property type="nucleotide sequence ID" value="XM_017036234.2"/>
</dbReference>
<evidence type="ECO:0000256" key="6">
    <source>
        <dbReference type="ARBA" id="ARBA00022833"/>
    </source>
</evidence>
<dbReference type="PROSITE" id="PS50097">
    <property type="entry name" value="BTB"/>
    <property type="match status" value="1"/>
</dbReference>
<accession>A0A3P8WPK1</accession>
<evidence type="ECO:0000313" key="16">
    <source>
        <dbReference type="Ensembl" id="ENSCSEP00000027436.1"/>
    </source>
</evidence>